<dbReference type="NCBIfam" id="TIGR00173">
    <property type="entry name" value="menD"/>
    <property type="match status" value="1"/>
</dbReference>
<dbReference type="InterPro" id="IPR012001">
    <property type="entry name" value="Thiamin_PyroP_enz_TPP-bd_dom"/>
</dbReference>
<dbReference type="Gene3D" id="3.40.50.1220">
    <property type="entry name" value="TPP-binding domain"/>
    <property type="match status" value="1"/>
</dbReference>
<dbReference type="CDD" id="cd07037">
    <property type="entry name" value="TPP_PYR_MenD"/>
    <property type="match status" value="1"/>
</dbReference>
<comment type="caution">
    <text evidence="9">The sequence shown here is derived from an EMBL/GenBank/DDBJ whole genome shotgun (WGS) entry which is preliminary data.</text>
</comment>
<keyword evidence="1 6" id="KW-0808">Transferase</keyword>
<dbReference type="Pfam" id="PF02775">
    <property type="entry name" value="TPP_enzyme_C"/>
    <property type="match status" value="1"/>
</dbReference>
<comment type="catalytic activity">
    <reaction evidence="6">
        <text>isochorismate + 2-oxoglutarate + H(+) = 5-enolpyruvoyl-6-hydroxy-2-succinyl-cyclohex-3-ene-1-carboxylate + CO2</text>
        <dbReference type="Rhea" id="RHEA:25593"/>
        <dbReference type="ChEBI" id="CHEBI:15378"/>
        <dbReference type="ChEBI" id="CHEBI:16526"/>
        <dbReference type="ChEBI" id="CHEBI:16810"/>
        <dbReference type="ChEBI" id="CHEBI:29780"/>
        <dbReference type="ChEBI" id="CHEBI:58818"/>
        <dbReference type="EC" id="2.2.1.9"/>
    </reaction>
</comment>
<dbReference type="InterPro" id="IPR029061">
    <property type="entry name" value="THDP-binding"/>
</dbReference>
<dbReference type="CDD" id="cd02009">
    <property type="entry name" value="TPP_SHCHC_synthase"/>
    <property type="match status" value="1"/>
</dbReference>
<dbReference type="PANTHER" id="PTHR42916:SF1">
    <property type="entry name" value="PROTEIN PHYLLO, CHLOROPLASTIC"/>
    <property type="match status" value="1"/>
</dbReference>
<keyword evidence="10" id="KW-1185">Reference proteome</keyword>
<dbReference type="GO" id="GO:0000287">
    <property type="term" value="F:magnesium ion binding"/>
    <property type="evidence" value="ECO:0007669"/>
    <property type="project" value="UniProtKB-UniRule"/>
</dbReference>
<comment type="subunit">
    <text evidence="6">Homodimer.</text>
</comment>
<dbReference type="HAMAP" id="MF_01659">
    <property type="entry name" value="MenD"/>
    <property type="match status" value="1"/>
</dbReference>
<feature type="domain" description="Thiamine pyrophosphate enzyme TPP-binding" evidence="7">
    <location>
        <begin position="396"/>
        <end position="512"/>
    </location>
</feature>
<dbReference type="AlphaFoldDB" id="A0A4R6SNQ3"/>
<name>A0A4R6SNQ3_LABRH</name>
<organism evidence="9 10">
    <name type="scientific">Labedaea rhizosphaerae</name>
    <dbReference type="NCBI Taxonomy" id="598644"/>
    <lineage>
        <taxon>Bacteria</taxon>
        <taxon>Bacillati</taxon>
        <taxon>Actinomycetota</taxon>
        <taxon>Actinomycetes</taxon>
        <taxon>Pseudonocardiales</taxon>
        <taxon>Pseudonocardiaceae</taxon>
        <taxon>Labedaea</taxon>
    </lineage>
</organism>
<gene>
    <name evidence="6" type="primary">menD</name>
    <name evidence="9" type="ORF">EV186_1011608</name>
</gene>
<dbReference type="GO" id="GO:0070204">
    <property type="term" value="F:2-succinyl-5-enolpyruvyl-6-hydroxy-3-cyclohexene-1-carboxylic-acid synthase activity"/>
    <property type="evidence" value="ECO:0007669"/>
    <property type="project" value="UniProtKB-UniRule"/>
</dbReference>
<dbReference type="Proteomes" id="UP000295444">
    <property type="component" value="Unassembled WGS sequence"/>
</dbReference>
<accession>A0A4R6SNQ3</accession>
<comment type="similarity">
    <text evidence="6">Belongs to the TPP enzyme family. MenD subfamily.</text>
</comment>
<dbReference type="UniPathway" id="UPA00079"/>
<reference evidence="9 10" key="1">
    <citation type="submission" date="2019-03" db="EMBL/GenBank/DDBJ databases">
        <title>Genomic Encyclopedia of Type Strains, Phase IV (KMG-IV): sequencing the most valuable type-strain genomes for metagenomic binning, comparative biology and taxonomic classification.</title>
        <authorList>
            <person name="Goeker M."/>
        </authorList>
    </citation>
    <scope>NUCLEOTIDE SEQUENCE [LARGE SCALE GENOMIC DNA]</scope>
    <source>
        <strain evidence="9 10">DSM 45361</strain>
    </source>
</reference>
<keyword evidence="4 6" id="KW-0786">Thiamine pyrophosphate</keyword>
<evidence type="ECO:0000313" key="9">
    <source>
        <dbReference type="EMBL" id="TDQ05634.1"/>
    </source>
</evidence>
<protein>
    <recommendedName>
        <fullName evidence="6">2-succinyl-5-enolpyruvyl-6-hydroxy-3-cyclohexene-1-carboxylate synthase</fullName>
        <shortName evidence="6">SEPHCHC synthase</shortName>
        <ecNumber evidence="6">2.2.1.9</ecNumber>
    </recommendedName>
    <alternativeName>
        <fullName evidence="6">Menaquinone biosynthesis protein MenD</fullName>
    </alternativeName>
</protein>
<dbReference type="PIRSF" id="PIRSF004983">
    <property type="entry name" value="MenD"/>
    <property type="match status" value="1"/>
</dbReference>
<dbReference type="RefSeq" id="WP_133848347.1">
    <property type="nucleotide sequence ID" value="NZ_SNXZ01000001.1"/>
</dbReference>
<evidence type="ECO:0000256" key="5">
    <source>
        <dbReference type="ARBA" id="ARBA00023211"/>
    </source>
</evidence>
<dbReference type="UniPathway" id="UPA01057">
    <property type="reaction ID" value="UER00164"/>
</dbReference>
<dbReference type="InterPro" id="IPR004433">
    <property type="entry name" value="MenaQ_synth_MenD"/>
</dbReference>
<comment type="cofactor">
    <cofactor evidence="6">
        <name>Mg(2+)</name>
        <dbReference type="ChEBI" id="CHEBI:18420"/>
    </cofactor>
    <cofactor evidence="6">
        <name>Mn(2+)</name>
        <dbReference type="ChEBI" id="CHEBI:29035"/>
    </cofactor>
</comment>
<evidence type="ECO:0000256" key="6">
    <source>
        <dbReference type="HAMAP-Rule" id="MF_01659"/>
    </source>
</evidence>
<keyword evidence="5 6" id="KW-0464">Manganese</keyword>
<dbReference type="PANTHER" id="PTHR42916">
    <property type="entry name" value="2-SUCCINYL-5-ENOLPYRUVYL-6-HYDROXY-3-CYCLOHEXENE-1-CARBOXYLATE SYNTHASE"/>
    <property type="match status" value="1"/>
</dbReference>
<dbReference type="GO" id="GO:0030145">
    <property type="term" value="F:manganese ion binding"/>
    <property type="evidence" value="ECO:0007669"/>
    <property type="project" value="UniProtKB-UniRule"/>
</dbReference>
<evidence type="ECO:0000256" key="4">
    <source>
        <dbReference type="ARBA" id="ARBA00023052"/>
    </source>
</evidence>
<keyword evidence="6" id="KW-0474">Menaquinone biosynthesis</keyword>
<sequence>MNPSTAQATVVVDELVRGGVRHVVVCPGSRNAPLSIALHAAAVAGRLALHVRIDERSAAFFALGIARGSGATVAVVCTSGTAVANLHPAALEAHYARVPLLLVTADRPGELVGTGANQTVRQHGIFGPDVSVVDMPLAERIPNRNPVWRGTVCRALAVAAAGGPVQLNVPLREPLVPTDAPAWPDSLDGRPDGAPWTVRQRTTTTVTDPVHLPARTVVVLGDGPHATAAAEFAAGAGWPVIAEPVASGGKPLRHGALLLAAGIPDRLRPEAVLAVGRPTLSRGVQRLLGSAPRVHVVDDGAEWTDPQHVANTTATELAVIAAPPDTGWSRAWEDAAEQAADVVETVLSQAKWPTGMHVARDLLAAVPAGSVLFAGSSNPIRDLDFAAVARADVRVHANRGVAGIDGSVSSALGVALGAGRRGYALLGDLTFLHDSGGLLIGPGEARPDVTVVVLNDDGGGIFTLLEQGAPEHADSFERVFGTPHGTDLAALCAAHGIPHVLADDPEVFRAALAPEPGVRVVEVRADRSVLRELHARLRTEVHDRING</sequence>
<comment type="pathway">
    <text evidence="6">Quinol/quinone metabolism; menaquinone biosynthesis.</text>
</comment>
<comment type="cofactor">
    <cofactor evidence="6">
        <name>thiamine diphosphate</name>
        <dbReference type="ChEBI" id="CHEBI:58937"/>
    </cofactor>
    <text evidence="6">Binds 1 thiamine pyrophosphate per subunit.</text>
</comment>
<evidence type="ECO:0000256" key="3">
    <source>
        <dbReference type="ARBA" id="ARBA00022842"/>
    </source>
</evidence>
<keyword evidence="3 6" id="KW-0460">Magnesium</keyword>
<evidence type="ECO:0000259" key="8">
    <source>
        <dbReference type="Pfam" id="PF02776"/>
    </source>
</evidence>
<dbReference type="Pfam" id="PF02776">
    <property type="entry name" value="TPP_enzyme_N"/>
    <property type="match status" value="1"/>
</dbReference>
<evidence type="ECO:0000256" key="1">
    <source>
        <dbReference type="ARBA" id="ARBA00022679"/>
    </source>
</evidence>
<dbReference type="EC" id="2.2.1.9" evidence="6"/>
<dbReference type="InterPro" id="IPR011766">
    <property type="entry name" value="TPP_enzyme_TPP-bd"/>
</dbReference>
<proteinExistence type="inferred from homology"/>
<dbReference type="EMBL" id="SNXZ01000001">
    <property type="protein sequence ID" value="TDQ05634.1"/>
    <property type="molecule type" value="Genomic_DNA"/>
</dbReference>
<comment type="function">
    <text evidence="6">Catalyzes the thiamine diphosphate-dependent decarboxylation of 2-oxoglutarate and the subsequent addition of the resulting succinic semialdehyde-thiamine pyrophosphate anion to isochorismate to yield 2-succinyl-5-enolpyruvyl-6-hydroxy-3-cyclohexene-1-carboxylate (SEPHCHC).</text>
</comment>
<dbReference type="GO" id="GO:0009234">
    <property type="term" value="P:menaquinone biosynthetic process"/>
    <property type="evidence" value="ECO:0007669"/>
    <property type="project" value="UniProtKB-UniRule"/>
</dbReference>
<dbReference type="OrthoDB" id="9791859at2"/>
<evidence type="ECO:0000256" key="2">
    <source>
        <dbReference type="ARBA" id="ARBA00022723"/>
    </source>
</evidence>
<dbReference type="SUPFAM" id="SSF52518">
    <property type="entry name" value="Thiamin diphosphate-binding fold (THDP-binding)"/>
    <property type="match status" value="2"/>
</dbReference>
<feature type="domain" description="Thiamine pyrophosphate enzyme N-terminal TPP-binding" evidence="8">
    <location>
        <begin position="8"/>
        <end position="122"/>
    </location>
</feature>
<comment type="pathway">
    <text evidence="6">Quinol/quinone metabolism; 1,4-dihydroxy-2-naphthoate biosynthesis; 1,4-dihydroxy-2-naphthoate from chorismate: step 2/7.</text>
</comment>
<evidence type="ECO:0000313" key="10">
    <source>
        <dbReference type="Proteomes" id="UP000295444"/>
    </source>
</evidence>
<dbReference type="GO" id="GO:0030976">
    <property type="term" value="F:thiamine pyrophosphate binding"/>
    <property type="evidence" value="ECO:0007669"/>
    <property type="project" value="UniProtKB-UniRule"/>
</dbReference>
<evidence type="ECO:0000259" key="7">
    <source>
        <dbReference type="Pfam" id="PF02775"/>
    </source>
</evidence>
<keyword evidence="2 6" id="KW-0479">Metal-binding</keyword>
<dbReference type="Gene3D" id="3.40.50.970">
    <property type="match status" value="2"/>
</dbReference>